<dbReference type="Gene3D" id="2.40.10.10">
    <property type="entry name" value="Trypsin-like serine proteases"/>
    <property type="match status" value="2"/>
</dbReference>
<dbReference type="RefSeq" id="XP_012373135.1">
    <property type="nucleotide sequence ID" value="XM_012517681.1"/>
</dbReference>
<keyword evidence="7" id="KW-1185">Reference proteome</keyword>
<dbReference type="InParanoid" id="A0A6P3VEF5"/>
<proteinExistence type="inferred from homology"/>
<dbReference type="CDD" id="cd00190">
    <property type="entry name" value="Tryp_SPc"/>
    <property type="match status" value="1"/>
</dbReference>
<evidence type="ECO:0000313" key="7">
    <source>
        <dbReference type="Proteomes" id="UP000515203"/>
    </source>
</evidence>
<evidence type="ECO:0000259" key="6">
    <source>
        <dbReference type="PROSITE" id="PS50240"/>
    </source>
</evidence>
<protein>
    <submittedName>
        <fullName evidence="8">Kallikrein-4-like</fullName>
    </submittedName>
</protein>
<keyword evidence="3" id="KW-0378">Hydrolase</keyword>
<comment type="similarity">
    <text evidence="1">Belongs to the peptidase S1 family. Snake venom subfamily.</text>
</comment>
<keyword evidence="2" id="KW-0645">Protease</keyword>
<keyword evidence="4" id="KW-0720">Serine protease</keyword>
<accession>A0A6P3VEF5</accession>
<feature type="domain" description="Peptidase S1" evidence="6">
    <location>
        <begin position="1"/>
        <end position="191"/>
    </location>
</feature>
<evidence type="ECO:0000313" key="8">
    <source>
        <dbReference type="RefSeq" id="XP_012373135.1"/>
    </source>
</evidence>
<keyword evidence="5" id="KW-1015">Disulfide bond</keyword>
<dbReference type="GO" id="GO:0097186">
    <property type="term" value="P:amelogenesis"/>
    <property type="evidence" value="ECO:0007669"/>
    <property type="project" value="TreeGrafter"/>
</dbReference>
<dbReference type="GO" id="GO:0030141">
    <property type="term" value="C:secretory granule"/>
    <property type="evidence" value="ECO:0007669"/>
    <property type="project" value="TreeGrafter"/>
</dbReference>
<dbReference type="OrthoDB" id="6755574at2759"/>
<evidence type="ECO:0000256" key="4">
    <source>
        <dbReference type="ARBA" id="ARBA00022825"/>
    </source>
</evidence>
<dbReference type="PANTHER" id="PTHR24271:SF65">
    <property type="entry name" value="KALLIKREIN-4"/>
    <property type="match status" value="1"/>
</dbReference>
<dbReference type="Pfam" id="PF00089">
    <property type="entry name" value="Trypsin"/>
    <property type="match status" value="1"/>
</dbReference>
<dbReference type="InterPro" id="IPR009003">
    <property type="entry name" value="Peptidase_S1_PA"/>
</dbReference>
<dbReference type="AlphaFoldDB" id="A0A6P3VEF5"/>
<dbReference type="PRINTS" id="PR00722">
    <property type="entry name" value="CHYMOTRYPSIN"/>
</dbReference>
<reference evidence="8" key="1">
    <citation type="submission" date="2025-08" db="UniProtKB">
        <authorList>
            <consortium name="RefSeq"/>
        </authorList>
    </citation>
    <scope>IDENTIFICATION</scope>
</reference>
<organism evidence="7 8">
    <name type="scientific">Octodon degus</name>
    <name type="common">Degu</name>
    <name type="synonym">Sciurus degus</name>
    <dbReference type="NCBI Taxonomy" id="10160"/>
    <lineage>
        <taxon>Eukaryota</taxon>
        <taxon>Metazoa</taxon>
        <taxon>Chordata</taxon>
        <taxon>Craniata</taxon>
        <taxon>Vertebrata</taxon>
        <taxon>Euteleostomi</taxon>
        <taxon>Mammalia</taxon>
        <taxon>Eutheria</taxon>
        <taxon>Euarchontoglires</taxon>
        <taxon>Glires</taxon>
        <taxon>Rodentia</taxon>
        <taxon>Hystricomorpha</taxon>
        <taxon>Octodontidae</taxon>
        <taxon>Octodon</taxon>
    </lineage>
</organism>
<dbReference type="GO" id="GO:0006508">
    <property type="term" value="P:proteolysis"/>
    <property type="evidence" value="ECO:0007669"/>
    <property type="project" value="UniProtKB-KW"/>
</dbReference>
<evidence type="ECO:0000256" key="3">
    <source>
        <dbReference type="ARBA" id="ARBA00022801"/>
    </source>
</evidence>
<dbReference type="PANTHER" id="PTHR24271">
    <property type="entry name" value="KALLIKREIN-RELATED"/>
    <property type="match status" value="1"/>
</dbReference>
<dbReference type="FunFam" id="2.40.10.10:FF:000010">
    <property type="entry name" value="Kallikrein related peptidase 11"/>
    <property type="match status" value="1"/>
</dbReference>
<dbReference type="GO" id="GO:0022617">
    <property type="term" value="P:extracellular matrix disassembly"/>
    <property type="evidence" value="ECO:0007669"/>
    <property type="project" value="TreeGrafter"/>
</dbReference>
<evidence type="ECO:0000256" key="1">
    <source>
        <dbReference type="ARBA" id="ARBA00009228"/>
    </source>
</evidence>
<dbReference type="InterPro" id="IPR001254">
    <property type="entry name" value="Trypsin_dom"/>
</dbReference>
<dbReference type="InterPro" id="IPR043504">
    <property type="entry name" value="Peptidase_S1_PA_chymotrypsin"/>
</dbReference>
<evidence type="ECO:0000256" key="2">
    <source>
        <dbReference type="ARBA" id="ARBA00022670"/>
    </source>
</evidence>
<dbReference type="SMART" id="SM00020">
    <property type="entry name" value="Tryp_SPc"/>
    <property type="match status" value="1"/>
</dbReference>
<dbReference type="PROSITE" id="PS50240">
    <property type="entry name" value="TRYPSIN_DOM"/>
    <property type="match status" value="1"/>
</dbReference>
<name>A0A6P3VEF5_OCTDE</name>
<dbReference type="SUPFAM" id="SSF50494">
    <property type="entry name" value="Trypsin-like serine proteases"/>
    <property type="match status" value="1"/>
</dbReference>
<dbReference type="Proteomes" id="UP000515203">
    <property type="component" value="Unplaced"/>
</dbReference>
<sequence length="193" mass="21163">MGLSCYGSDYHIVLRSYTIALGLHRLSRPYESGVQMIEANFAVQHPHYKTSWNESDVMLIKLSRPAVESDTVQTIPIASKCPKAGTVCLVSGWGQLLDGQYPDEPQCVLLRVKSKKICRAVFQEFYDRTVFCAGGDGIQDTCNGDSGAPLVCHGLLQGIVSWGLTPCGQTGLPSVYSNLCKFKGWIEKTIQLS</sequence>
<dbReference type="GO" id="GO:0004252">
    <property type="term" value="F:serine-type endopeptidase activity"/>
    <property type="evidence" value="ECO:0007669"/>
    <property type="project" value="InterPro"/>
</dbReference>
<dbReference type="GeneID" id="101583226"/>
<dbReference type="InterPro" id="IPR001314">
    <property type="entry name" value="Peptidase_S1A"/>
</dbReference>
<evidence type="ECO:0000256" key="5">
    <source>
        <dbReference type="ARBA" id="ARBA00023157"/>
    </source>
</evidence>
<gene>
    <name evidence="8" type="primary">LOC101583226</name>
</gene>